<dbReference type="InterPro" id="IPR000944">
    <property type="entry name" value="Tscrpt_reg_Rrf2"/>
</dbReference>
<dbReference type="NCBIfam" id="TIGR00738">
    <property type="entry name" value="rrf2_super"/>
    <property type="match status" value="1"/>
</dbReference>
<dbReference type="PANTHER" id="PTHR33221:SF15">
    <property type="entry name" value="HTH-TYPE TRANSCRIPTIONAL REGULATOR YWGB-RELATED"/>
    <property type="match status" value="1"/>
</dbReference>
<dbReference type="InterPro" id="IPR036390">
    <property type="entry name" value="WH_DNA-bd_sf"/>
</dbReference>
<accession>A0A3D1JIP3</accession>
<dbReference type="PROSITE" id="PS51197">
    <property type="entry name" value="HTH_RRF2_2"/>
    <property type="match status" value="1"/>
</dbReference>
<dbReference type="SUPFAM" id="SSF46785">
    <property type="entry name" value="Winged helix' DNA-binding domain"/>
    <property type="match status" value="1"/>
</dbReference>
<dbReference type="Proteomes" id="UP000264141">
    <property type="component" value="Unassembled WGS sequence"/>
</dbReference>
<gene>
    <name evidence="1" type="ORF">DEQ80_11375</name>
</gene>
<evidence type="ECO:0000313" key="1">
    <source>
        <dbReference type="EMBL" id="HCE18451.1"/>
    </source>
</evidence>
<proteinExistence type="predicted"/>
<organism evidence="1 2">
    <name type="scientific">Anaerolinea thermolimosa</name>
    <dbReference type="NCBI Taxonomy" id="229919"/>
    <lineage>
        <taxon>Bacteria</taxon>
        <taxon>Bacillati</taxon>
        <taxon>Chloroflexota</taxon>
        <taxon>Anaerolineae</taxon>
        <taxon>Anaerolineales</taxon>
        <taxon>Anaerolineaceae</taxon>
        <taxon>Anaerolinea</taxon>
    </lineage>
</organism>
<dbReference type="STRING" id="229919.GCA_001050195_00303"/>
<dbReference type="EMBL" id="DPBP01000042">
    <property type="protein sequence ID" value="HCE18451.1"/>
    <property type="molecule type" value="Genomic_DNA"/>
</dbReference>
<dbReference type="Pfam" id="PF02082">
    <property type="entry name" value="Rrf2"/>
    <property type="match status" value="1"/>
</dbReference>
<dbReference type="PANTHER" id="PTHR33221">
    <property type="entry name" value="WINGED HELIX-TURN-HELIX TRANSCRIPTIONAL REGULATOR, RRF2 FAMILY"/>
    <property type="match status" value="1"/>
</dbReference>
<evidence type="ECO:0000313" key="2">
    <source>
        <dbReference type="Proteomes" id="UP000264141"/>
    </source>
</evidence>
<dbReference type="GO" id="GO:0003700">
    <property type="term" value="F:DNA-binding transcription factor activity"/>
    <property type="evidence" value="ECO:0007669"/>
    <property type="project" value="TreeGrafter"/>
</dbReference>
<evidence type="ECO:0008006" key="3">
    <source>
        <dbReference type="Google" id="ProtNLM"/>
    </source>
</evidence>
<comment type="caution">
    <text evidence="1">The sequence shown here is derived from an EMBL/GenBank/DDBJ whole genome shotgun (WGS) entry which is preliminary data.</text>
</comment>
<dbReference type="Gene3D" id="1.10.10.10">
    <property type="entry name" value="Winged helix-like DNA-binding domain superfamily/Winged helix DNA-binding domain"/>
    <property type="match status" value="1"/>
</dbReference>
<reference evidence="1 2" key="1">
    <citation type="journal article" date="2018" name="Nat. Biotechnol.">
        <title>A standardized bacterial taxonomy based on genome phylogeny substantially revises the tree of life.</title>
        <authorList>
            <person name="Parks D.H."/>
            <person name="Chuvochina M."/>
            <person name="Waite D.W."/>
            <person name="Rinke C."/>
            <person name="Skarshewski A."/>
            <person name="Chaumeil P.A."/>
            <person name="Hugenholtz P."/>
        </authorList>
    </citation>
    <scope>NUCLEOTIDE SEQUENCE [LARGE SCALE GENOMIC DNA]</scope>
    <source>
        <strain evidence="1">UBA8781</strain>
    </source>
</reference>
<dbReference type="InterPro" id="IPR036388">
    <property type="entry name" value="WH-like_DNA-bd_sf"/>
</dbReference>
<dbReference type="GO" id="GO:0005829">
    <property type="term" value="C:cytosol"/>
    <property type="evidence" value="ECO:0007669"/>
    <property type="project" value="TreeGrafter"/>
</dbReference>
<dbReference type="AlphaFoldDB" id="A0A3D1JIP3"/>
<protein>
    <recommendedName>
        <fullName evidence="3">Rrf2 family transcriptional regulator</fullName>
    </recommendedName>
</protein>
<name>A0A3D1JIP3_9CHLR</name>
<sequence>MTIKIQSIVTNVNDIDLLRCMTISYIFRGGTMFRISRRLDYGLQLMTALAQSDQNHAQATASLADRLGIPLPFLHQIGRSLIQGGLIKATPGPRGGLRLNRRAEDITLLQIVETLEGPVRITPEPNGNGNHHGVNTQVVWESLQNKVMAHLSSIRLSEIASGMESTPEKVFTTFASSN</sequence>